<dbReference type="InterPro" id="IPR023393">
    <property type="entry name" value="START-like_dom_sf"/>
</dbReference>
<comment type="caution">
    <text evidence="2">The sequence shown here is derived from an EMBL/GenBank/DDBJ whole genome shotgun (WGS) entry which is preliminary data.</text>
</comment>
<protein>
    <recommendedName>
        <fullName evidence="1">Coenzyme Q-binding protein COQ10 START domain-containing protein</fullName>
    </recommendedName>
</protein>
<dbReference type="Proteomes" id="UP000605897">
    <property type="component" value="Unassembled WGS sequence"/>
</dbReference>
<gene>
    <name evidence="2" type="ORF">GCM10017786_17610</name>
</gene>
<proteinExistence type="predicted"/>
<evidence type="ECO:0000313" key="2">
    <source>
        <dbReference type="EMBL" id="GHE86604.1"/>
    </source>
</evidence>
<feature type="domain" description="Coenzyme Q-binding protein COQ10 START" evidence="1">
    <location>
        <begin position="25"/>
        <end position="84"/>
    </location>
</feature>
<sequence>MISTHTGRMRVNAYHFRDTWLLSSPVRTVFDAVTDVAGYPRWWPDVREVTRVDDDTAQLVCRAVLPYALVIRMRRAEEDRDTGRMRVHLTGDLEGSLAATALQLPGGTRLEITQQVIATKPLLRTLSPLARPVFRANHALMMRRGWRGLESHLSATGAR</sequence>
<dbReference type="EMBL" id="BNAU01000002">
    <property type="protein sequence ID" value="GHE86604.1"/>
    <property type="molecule type" value="Genomic_DNA"/>
</dbReference>
<evidence type="ECO:0000313" key="3">
    <source>
        <dbReference type="Proteomes" id="UP000605897"/>
    </source>
</evidence>
<dbReference type="InterPro" id="IPR005031">
    <property type="entry name" value="COQ10_START"/>
</dbReference>
<organism evidence="2 3">
    <name type="scientific">Amycolatopsis deserti</name>
    <dbReference type="NCBI Taxonomy" id="185696"/>
    <lineage>
        <taxon>Bacteria</taxon>
        <taxon>Bacillati</taxon>
        <taxon>Actinomycetota</taxon>
        <taxon>Actinomycetes</taxon>
        <taxon>Pseudonocardiales</taxon>
        <taxon>Pseudonocardiaceae</taxon>
        <taxon>Amycolatopsis</taxon>
    </lineage>
</organism>
<name>A0ABQ3IJN7_9PSEU</name>
<evidence type="ECO:0000259" key="1">
    <source>
        <dbReference type="Pfam" id="PF03364"/>
    </source>
</evidence>
<reference evidence="3" key="1">
    <citation type="journal article" date="2019" name="Int. J. Syst. Evol. Microbiol.">
        <title>The Global Catalogue of Microorganisms (GCM) 10K type strain sequencing project: providing services to taxonomists for standard genome sequencing and annotation.</title>
        <authorList>
            <consortium name="The Broad Institute Genomics Platform"/>
            <consortium name="The Broad Institute Genome Sequencing Center for Infectious Disease"/>
            <person name="Wu L."/>
            <person name="Ma J."/>
        </authorList>
    </citation>
    <scope>NUCLEOTIDE SEQUENCE [LARGE SCALE GENOMIC DNA]</scope>
    <source>
        <strain evidence="3">CGMCC 4.7677</strain>
    </source>
</reference>
<dbReference type="SUPFAM" id="SSF55961">
    <property type="entry name" value="Bet v1-like"/>
    <property type="match status" value="1"/>
</dbReference>
<keyword evidence="3" id="KW-1185">Reference proteome</keyword>
<accession>A0ABQ3IJN7</accession>
<dbReference type="Gene3D" id="3.30.530.20">
    <property type="match status" value="1"/>
</dbReference>
<dbReference type="Pfam" id="PF03364">
    <property type="entry name" value="Polyketide_cyc"/>
    <property type="match status" value="1"/>
</dbReference>